<dbReference type="EMBL" id="BFEA01000187">
    <property type="protein sequence ID" value="GBG73633.1"/>
    <property type="molecule type" value="Genomic_DNA"/>
</dbReference>
<dbReference type="Gramene" id="GBG73633">
    <property type="protein sequence ID" value="GBG73633"/>
    <property type="gene ID" value="CBR_g16976"/>
</dbReference>
<feature type="compositionally biased region" description="Polar residues" evidence="10">
    <location>
        <begin position="189"/>
        <end position="200"/>
    </location>
</feature>
<evidence type="ECO:0000256" key="5">
    <source>
        <dbReference type="ARBA" id="ARBA00022640"/>
    </source>
</evidence>
<evidence type="ECO:0000256" key="6">
    <source>
        <dbReference type="ARBA" id="ARBA00022692"/>
    </source>
</evidence>
<keyword evidence="7" id="KW-0201">Cytochrome c-type biogenesis</keyword>
<feature type="transmembrane region" description="Helical" evidence="11">
    <location>
        <begin position="469"/>
        <end position="490"/>
    </location>
</feature>
<evidence type="ECO:0000256" key="9">
    <source>
        <dbReference type="ARBA" id="ARBA00023136"/>
    </source>
</evidence>
<feature type="transmembrane region" description="Helical" evidence="11">
    <location>
        <begin position="584"/>
        <end position="602"/>
    </location>
</feature>
<dbReference type="Proteomes" id="UP000265515">
    <property type="component" value="Unassembled WGS sequence"/>
</dbReference>
<evidence type="ECO:0000256" key="11">
    <source>
        <dbReference type="SAM" id="Phobius"/>
    </source>
</evidence>
<evidence type="ECO:0000256" key="7">
    <source>
        <dbReference type="ARBA" id="ARBA00022748"/>
    </source>
</evidence>
<evidence type="ECO:0000256" key="1">
    <source>
        <dbReference type="ARBA" id="ARBA00004141"/>
    </source>
</evidence>
<feature type="transmembrane region" description="Helical" evidence="11">
    <location>
        <begin position="510"/>
        <end position="538"/>
    </location>
</feature>
<dbReference type="InterPro" id="IPR003834">
    <property type="entry name" value="Cyt_c_assmbl_TM_dom"/>
</dbReference>
<feature type="transmembrane region" description="Helical" evidence="11">
    <location>
        <begin position="390"/>
        <end position="417"/>
    </location>
</feature>
<keyword evidence="6 11" id="KW-0812">Transmembrane</keyword>
<evidence type="ECO:0000256" key="8">
    <source>
        <dbReference type="ARBA" id="ARBA00022989"/>
    </source>
</evidence>
<keyword evidence="5" id="KW-0934">Plastid</keyword>
<protein>
    <recommendedName>
        <fullName evidence="12">Cytochrome C biogenesis protein transmembrane domain-containing protein</fullName>
    </recommendedName>
</protein>
<dbReference type="InterPro" id="IPR051790">
    <property type="entry name" value="Cytochrome_c-biogenesis_DsbD"/>
</dbReference>
<evidence type="ECO:0000256" key="2">
    <source>
        <dbReference type="ARBA" id="ARBA00004229"/>
    </source>
</evidence>
<comment type="caution">
    <text evidence="13">The sequence shown here is derived from an EMBL/GenBank/DDBJ whole genome shotgun (WGS) entry which is preliminary data.</text>
</comment>
<organism evidence="13 14">
    <name type="scientific">Chara braunii</name>
    <name type="common">Braun's stonewort</name>
    <dbReference type="NCBI Taxonomy" id="69332"/>
    <lineage>
        <taxon>Eukaryota</taxon>
        <taxon>Viridiplantae</taxon>
        <taxon>Streptophyta</taxon>
        <taxon>Charophyceae</taxon>
        <taxon>Charales</taxon>
        <taxon>Characeae</taxon>
        <taxon>Chara</taxon>
    </lineage>
</organism>
<keyword evidence="9 11" id="KW-0472">Membrane</keyword>
<feature type="transmembrane region" description="Helical" evidence="11">
    <location>
        <begin position="318"/>
        <end position="340"/>
    </location>
</feature>
<evidence type="ECO:0000313" key="13">
    <source>
        <dbReference type="EMBL" id="GBG73633.1"/>
    </source>
</evidence>
<evidence type="ECO:0000259" key="12">
    <source>
        <dbReference type="Pfam" id="PF02683"/>
    </source>
</evidence>
<keyword evidence="14" id="KW-1185">Reference proteome</keyword>
<feature type="domain" description="Cytochrome C biogenesis protein transmembrane" evidence="12">
    <location>
        <begin position="389"/>
        <end position="592"/>
    </location>
</feature>
<keyword evidence="8 11" id="KW-1133">Transmembrane helix</keyword>
<dbReference type="AlphaFoldDB" id="A0A388KUL3"/>
<dbReference type="STRING" id="69332.A0A388KUL3"/>
<evidence type="ECO:0000256" key="10">
    <source>
        <dbReference type="SAM" id="MobiDB-lite"/>
    </source>
</evidence>
<dbReference type="OrthoDB" id="40974at2759"/>
<dbReference type="Pfam" id="PF02683">
    <property type="entry name" value="DsbD_TM"/>
    <property type="match status" value="1"/>
</dbReference>
<name>A0A388KUL3_CHABU</name>
<reference evidence="13 14" key="1">
    <citation type="journal article" date="2018" name="Cell">
        <title>The Chara Genome: Secondary Complexity and Implications for Plant Terrestrialization.</title>
        <authorList>
            <person name="Nishiyama T."/>
            <person name="Sakayama H."/>
            <person name="Vries J.D."/>
            <person name="Buschmann H."/>
            <person name="Saint-Marcoux D."/>
            <person name="Ullrich K.K."/>
            <person name="Haas F.B."/>
            <person name="Vanderstraeten L."/>
            <person name="Becker D."/>
            <person name="Lang D."/>
            <person name="Vosolsobe S."/>
            <person name="Rombauts S."/>
            <person name="Wilhelmsson P.K.I."/>
            <person name="Janitza P."/>
            <person name="Kern R."/>
            <person name="Heyl A."/>
            <person name="Rumpler F."/>
            <person name="Villalobos L.I.A.C."/>
            <person name="Clay J.M."/>
            <person name="Skokan R."/>
            <person name="Toyoda A."/>
            <person name="Suzuki Y."/>
            <person name="Kagoshima H."/>
            <person name="Schijlen E."/>
            <person name="Tajeshwar N."/>
            <person name="Catarino B."/>
            <person name="Hetherington A.J."/>
            <person name="Saltykova A."/>
            <person name="Bonnot C."/>
            <person name="Breuninger H."/>
            <person name="Symeonidi A."/>
            <person name="Radhakrishnan G.V."/>
            <person name="Van Nieuwerburgh F."/>
            <person name="Deforce D."/>
            <person name="Chang C."/>
            <person name="Karol K.G."/>
            <person name="Hedrich R."/>
            <person name="Ulvskov P."/>
            <person name="Glockner G."/>
            <person name="Delwiche C.F."/>
            <person name="Petrasek J."/>
            <person name="Van de Peer Y."/>
            <person name="Friml J."/>
            <person name="Beilby M."/>
            <person name="Dolan L."/>
            <person name="Kohara Y."/>
            <person name="Sugano S."/>
            <person name="Fujiyama A."/>
            <person name="Delaux P.-M."/>
            <person name="Quint M."/>
            <person name="TheiBen G."/>
            <person name="Hagemann M."/>
            <person name="Harholt J."/>
            <person name="Dunand C."/>
            <person name="Zachgo S."/>
            <person name="Langdale J."/>
            <person name="Maumus F."/>
            <person name="Straeten D.V.D."/>
            <person name="Gould S.B."/>
            <person name="Rensing S.A."/>
        </authorList>
    </citation>
    <scope>NUCLEOTIDE SEQUENCE [LARGE SCALE GENOMIC DNA]</scope>
    <source>
        <strain evidence="13 14">S276</strain>
    </source>
</reference>
<feature type="transmembrane region" description="Helical" evidence="11">
    <location>
        <begin position="437"/>
        <end position="457"/>
    </location>
</feature>
<evidence type="ECO:0000256" key="3">
    <source>
        <dbReference type="ARBA" id="ARBA00006143"/>
    </source>
</evidence>
<dbReference type="GO" id="GO:0016020">
    <property type="term" value="C:membrane"/>
    <property type="evidence" value="ECO:0007669"/>
    <property type="project" value="UniProtKB-SubCell"/>
</dbReference>
<comment type="similarity">
    <text evidence="3">Belongs to the DsbD family.</text>
</comment>
<dbReference type="GO" id="GO:0009507">
    <property type="term" value="C:chloroplast"/>
    <property type="evidence" value="ECO:0007669"/>
    <property type="project" value="UniProtKB-SubCell"/>
</dbReference>
<evidence type="ECO:0000313" key="14">
    <source>
        <dbReference type="Proteomes" id="UP000265515"/>
    </source>
</evidence>
<accession>A0A388KUL3</accession>
<keyword evidence="4" id="KW-0150">Chloroplast</keyword>
<feature type="compositionally biased region" description="Basic residues" evidence="10">
    <location>
        <begin position="106"/>
        <end position="115"/>
    </location>
</feature>
<feature type="region of interest" description="Disordered" evidence="10">
    <location>
        <begin position="183"/>
        <end position="221"/>
    </location>
</feature>
<proteinExistence type="inferred from homology"/>
<dbReference type="GO" id="GO:0017004">
    <property type="term" value="P:cytochrome complex assembly"/>
    <property type="evidence" value="ECO:0007669"/>
    <property type="project" value="UniProtKB-KW"/>
</dbReference>
<dbReference type="PANTHER" id="PTHR31272">
    <property type="entry name" value="CYTOCHROME C-TYPE BIOGENESIS PROTEIN HI_1454-RELATED"/>
    <property type="match status" value="1"/>
</dbReference>
<feature type="transmembrane region" description="Helical" evidence="11">
    <location>
        <begin position="550"/>
        <end position="572"/>
    </location>
</feature>
<gene>
    <name evidence="13" type="ORF">CBR_g16976</name>
</gene>
<feature type="region of interest" description="Disordered" evidence="10">
    <location>
        <begin position="96"/>
        <end position="120"/>
    </location>
</feature>
<sequence>MSMATTVGACGLVFTANLHKAGGEDRVKQRLSAEERRLASCVRHDTQLQMQVMRAQATRSPSAPKQYTSLLLPASAHASGTLRTYSISITPVQFRCHGPQPTPLTRRSKGRKQRPMQRNDRQLVIPRRDAEEKSIRSCGVVSNHNSTCYVTKEQRRSCGGVLNQCMYRREHYRQKKRVNIRPGAHTRQSHVCTSVSSSERTGAYTRSAHGRTHGVPGKTSATSHRNLLGNPSFPSQDAAPSMNPNYAPVSTDQTGLDIVQPHYPQEGNIDPVPDRSGQNGLRPHVWEDVTSAPATASQYFSASMDASRMCDWGSSARMASYLASGMFVGLLCSGFLPAAAQAMSHVHDHHGEMLVNGAGSDWLSTFLFNAGTDANSAVQSELASLHPLSVAVIFGAGLVTSLSPCTLSVLPLTIGYIGGYDSGEEGNRPGLLVNSVTFTAGLASTLALLGVVASFAGKAYGQIGDGLPIAVSCIALYMGLNLLGVVPLRLPSALGAIDVRELAAGFPPPLQAYLAGLTFALAASPCSTPVLATLLAYVSANQDPVSGGALLLAYTTGYSTPLLLAASLTGAMKRLLSMRKYSKWINPVSGAFLVSGGVYSLLTRIFPSTMIM</sequence>
<evidence type="ECO:0000256" key="4">
    <source>
        <dbReference type="ARBA" id="ARBA00022528"/>
    </source>
</evidence>
<dbReference type="PANTHER" id="PTHR31272:SF6">
    <property type="entry name" value="CYTOCHROME C-TYPE BIOGENESIS CCDA-LIKE CHLOROPLASTIC PROTEIN"/>
    <property type="match status" value="1"/>
</dbReference>
<comment type="subcellular location">
    <subcellularLocation>
        <location evidence="1">Membrane</location>
        <topology evidence="1">Multi-pass membrane protein</topology>
    </subcellularLocation>
    <subcellularLocation>
        <location evidence="2">Plastid</location>
        <location evidence="2">Chloroplast</location>
    </subcellularLocation>
</comment>